<sequence>MTMCFPKIFLLKSVFLFGSITATGAHAQNCDAICVDGESCISAAVYPYVPDMNAFTSAICTAWQGAGKTEKLYLIADESTWDGGYSSNPVYTNGSGTSVPIDVFVFDAMYLEYWKTQTTQVPSNQITDAADFVSYADTALKLPNGDMSALPMLGCTNLMFYRDGDAGMAGVSTLSEFQSVNPAGIYISPVPFGMSGVMMNMAGKTTIGVNYMIKGLLDNGAWPSMTALDPAIVQSLTDISETSSYYNALTGAVPPLAGVEDQYVRAGYFSEGYGRTSIGFSESMSQMSDATRSQLQLRAFPWTDDTSAPNQFYADVVGVNSASPFLANSGTLPFELANIMTEQATVQNAIAPADGKLSYLFPARTSILTALSAVDPLYTQMTAVLNAKTTNLVSMPTIDRDAFHSFGGNVQSAVLGAFSGHCDLESTDYPGSNSAASQICTPLCQSAGGWIGSWTNQAPPAWPGYSACGCSQCVASSPLPANVTETTTMVQSGPALRRYNRN</sequence>
<dbReference type="EC" id="2.5.1.2" evidence="3"/>
<dbReference type="InterPro" id="IPR030901">
    <property type="entry name" value="Thiaminase_BcmE"/>
</dbReference>
<dbReference type="RefSeq" id="WP_340272434.1">
    <property type="nucleotide sequence ID" value="NZ_JBAKIA010000001.1"/>
</dbReference>
<feature type="domain" description="Thiaminase-1 insert" evidence="2">
    <location>
        <begin position="156"/>
        <end position="301"/>
    </location>
</feature>
<protein>
    <submittedName>
        <fullName evidence="3">Thiamine pyridinylase</fullName>
        <ecNumber evidence="3">2.5.1.2</ecNumber>
    </submittedName>
</protein>
<dbReference type="Gene3D" id="3.40.190.10">
    <property type="entry name" value="Periplasmic binding protein-like II"/>
    <property type="match status" value="2"/>
</dbReference>
<keyword evidence="1" id="KW-0732">Signal</keyword>
<feature type="chain" id="PRO_5046709760" evidence="1">
    <location>
        <begin position="28"/>
        <end position="502"/>
    </location>
</feature>
<dbReference type="SUPFAM" id="SSF53850">
    <property type="entry name" value="Periplasmic binding protein-like II"/>
    <property type="match status" value="1"/>
</dbReference>
<gene>
    <name evidence="3" type="primary">bcmE</name>
    <name evidence="3" type="ORF">V6575_02450</name>
</gene>
<evidence type="ECO:0000313" key="3">
    <source>
        <dbReference type="EMBL" id="MEJ8472937.1"/>
    </source>
</evidence>
<name>A0ABU8TFK5_9HYPH</name>
<dbReference type="NCBIfam" id="TIGR04541">
    <property type="entry name" value="thiaminase_BcmE"/>
    <property type="match status" value="1"/>
</dbReference>
<feature type="signal peptide" evidence="1">
    <location>
        <begin position="1"/>
        <end position="27"/>
    </location>
</feature>
<dbReference type="Pfam" id="PF22141">
    <property type="entry name" value="Thiaminase-1_dom"/>
    <property type="match status" value="1"/>
</dbReference>
<evidence type="ECO:0000259" key="2">
    <source>
        <dbReference type="Pfam" id="PF22141"/>
    </source>
</evidence>
<dbReference type="GO" id="GO:0050332">
    <property type="term" value="F:thiamine pyridinylase activity"/>
    <property type="evidence" value="ECO:0007669"/>
    <property type="project" value="UniProtKB-EC"/>
</dbReference>
<reference evidence="3 4" key="1">
    <citation type="submission" date="2024-02" db="EMBL/GenBank/DDBJ databases">
        <title>Roseibium algae sp. nov., isolated from marine alga (Grateloupia sp.), showing potential in myo-inositol conversion.</title>
        <authorList>
            <person name="Wang Y."/>
        </authorList>
    </citation>
    <scope>NUCLEOTIDE SEQUENCE [LARGE SCALE GENOMIC DNA]</scope>
    <source>
        <strain evidence="3 4">H3510</strain>
    </source>
</reference>
<keyword evidence="3" id="KW-0808">Transferase</keyword>
<comment type="caution">
    <text evidence="3">The sequence shown here is derived from an EMBL/GenBank/DDBJ whole genome shotgun (WGS) entry which is preliminary data.</text>
</comment>
<dbReference type="Proteomes" id="UP001385499">
    <property type="component" value="Unassembled WGS sequence"/>
</dbReference>
<dbReference type="EMBL" id="JBAKIA010000001">
    <property type="protein sequence ID" value="MEJ8472937.1"/>
    <property type="molecule type" value="Genomic_DNA"/>
</dbReference>
<accession>A0ABU8TFK5</accession>
<dbReference type="InterPro" id="IPR054393">
    <property type="entry name" value="Thiaminase-1_dom"/>
</dbReference>
<keyword evidence="4" id="KW-1185">Reference proteome</keyword>
<organism evidence="3 4">
    <name type="scientific">Roseibium algae</name>
    <dbReference type="NCBI Taxonomy" id="3123038"/>
    <lineage>
        <taxon>Bacteria</taxon>
        <taxon>Pseudomonadati</taxon>
        <taxon>Pseudomonadota</taxon>
        <taxon>Alphaproteobacteria</taxon>
        <taxon>Hyphomicrobiales</taxon>
        <taxon>Stappiaceae</taxon>
        <taxon>Roseibium</taxon>
    </lineage>
</organism>
<evidence type="ECO:0000256" key="1">
    <source>
        <dbReference type="SAM" id="SignalP"/>
    </source>
</evidence>
<proteinExistence type="predicted"/>
<evidence type="ECO:0000313" key="4">
    <source>
        <dbReference type="Proteomes" id="UP001385499"/>
    </source>
</evidence>